<proteinExistence type="predicted"/>
<evidence type="ECO:0000313" key="2">
    <source>
        <dbReference type="Proteomes" id="UP000053947"/>
    </source>
</evidence>
<dbReference type="AlphaFoldDB" id="A0A0W0GIM6"/>
<comment type="caution">
    <text evidence="1">The sequence shown here is derived from an EMBL/GenBank/DDBJ whole genome shotgun (WGS) entry which is preliminary data.</text>
</comment>
<dbReference type="Proteomes" id="UP000053947">
    <property type="component" value="Unassembled WGS sequence"/>
</dbReference>
<sequence>MENDVEVSPAEDMLREAAQARLIELTGEYYVLRDQYHCMALDPSAFNKHHGQMQSVLLAERLEEIVEETKKLVPVVYPQLEFKIGG</sequence>
<organism evidence="1 2">
    <name type="scientific">Dehalogenimonas alkenigignens</name>
    <dbReference type="NCBI Taxonomy" id="1217799"/>
    <lineage>
        <taxon>Bacteria</taxon>
        <taxon>Bacillati</taxon>
        <taxon>Chloroflexota</taxon>
        <taxon>Dehalococcoidia</taxon>
        <taxon>Dehalococcoidales</taxon>
        <taxon>Dehalococcoidaceae</taxon>
        <taxon>Dehalogenimonas</taxon>
    </lineage>
</organism>
<gene>
    <name evidence="1" type="ORF">DEALK_12320</name>
</gene>
<reference evidence="1 2" key="1">
    <citation type="submission" date="2015-06" db="EMBL/GenBank/DDBJ databases">
        <title>Genome sequence of the organohalide-respiring Dehalogenimonas alkenigignens type strain (IP3-3T).</title>
        <authorList>
            <person name="Key T.A."/>
            <person name="Richmond D.P."/>
            <person name="Bowman K.S."/>
            <person name="Cho Y.-J."/>
            <person name="Chun J."/>
            <person name="da Costa M.S."/>
            <person name="Rainey F.A."/>
            <person name="Moe W.M."/>
        </authorList>
    </citation>
    <scope>NUCLEOTIDE SEQUENCE [LARGE SCALE GENOMIC DNA]</scope>
    <source>
        <strain evidence="1 2">IP3-3</strain>
    </source>
</reference>
<dbReference type="STRING" id="1217799.DEALK_12320"/>
<evidence type="ECO:0000313" key="1">
    <source>
        <dbReference type="EMBL" id="KTB48386.1"/>
    </source>
</evidence>
<dbReference type="RefSeq" id="WP_058439378.1">
    <property type="nucleotide sequence ID" value="NZ_KQ758903.1"/>
</dbReference>
<keyword evidence="2" id="KW-1185">Reference proteome</keyword>
<dbReference type="EMBL" id="LFDV01000002">
    <property type="protein sequence ID" value="KTB48386.1"/>
    <property type="molecule type" value="Genomic_DNA"/>
</dbReference>
<name>A0A0W0GIM6_9CHLR</name>
<accession>A0A0W0GIM6</accession>
<protein>
    <submittedName>
        <fullName evidence="1">Uncharacterized protein</fullName>
    </submittedName>
</protein>